<evidence type="ECO:0000313" key="1">
    <source>
        <dbReference type="EMBL" id="ROL74703.1"/>
    </source>
</evidence>
<dbReference type="RefSeq" id="WP_123565788.1">
    <property type="nucleotide sequence ID" value="NZ_MOAM01000016.1"/>
</dbReference>
<reference evidence="1 2" key="1">
    <citation type="submission" date="2016-10" db="EMBL/GenBank/DDBJ databases">
        <title>Comparative genome analysis of multiple Pseudomonas spp. focuses on biocontrol and plant growth promoting traits.</title>
        <authorList>
            <person name="Tao X.-Y."/>
            <person name="Taylor C.G."/>
        </authorList>
    </citation>
    <scope>NUCLEOTIDE SEQUENCE [LARGE SCALE GENOMIC DNA]</scope>
    <source>
        <strain evidence="1 2">15D11</strain>
    </source>
</reference>
<keyword evidence="2" id="KW-1185">Reference proteome</keyword>
<name>A0A423DSG6_9PSED</name>
<dbReference type="Proteomes" id="UP000285286">
    <property type="component" value="Unassembled WGS sequence"/>
</dbReference>
<proteinExistence type="predicted"/>
<gene>
    <name evidence="1" type="ORF">BHU25_10845</name>
</gene>
<dbReference type="EMBL" id="MOAM01000016">
    <property type="protein sequence ID" value="ROL74703.1"/>
    <property type="molecule type" value="Genomic_DNA"/>
</dbReference>
<organism evidence="1 2">
    <name type="scientific">Pseudomonas vranovensis</name>
    <dbReference type="NCBI Taxonomy" id="321661"/>
    <lineage>
        <taxon>Bacteria</taxon>
        <taxon>Pseudomonadati</taxon>
        <taxon>Pseudomonadota</taxon>
        <taxon>Gammaproteobacteria</taxon>
        <taxon>Pseudomonadales</taxon>
        <taxon>Pseudomonadaceae</taxon>
        <taxon>Pseudomonas</taxon>
    </lineage>
</organism>
<dbReference type="AlphaFoldDB" id="A0A423DSG6"/>
<comment type="caution">
    <text evidence="1">The sequence shown here is derived from an EMBL/GenBank/DDBJ whole genome shotgun (WGS) entry which is preliminary data.</text>
</comment>
<sequence>MSELNRLHEAISATIKAALPQFETVEAYASAAPTTVLPALFHSITALKPGDDPGDGRVRVIATFEARIFVDSAGEQAALGIATLACQMTVLLRKQFWALDFVDEAKAVQALPVQLSADAALPRNWTVQWEQALYLGAEQWPWPVEPGPLAFAFSPDTGPGFEGDYQSAEDLQ</sequence>
<evidence type="ECO:0000313" key="2">
    <source>
        <dbReference type="Proteomes" id="UP000285286"/>
    </source>
</evidence>
<accession>A0A423DSG6</accession>
<protein>
    <submittedName>
        <fullName evidence="1">Uncharacterized protein</fullName>
    </submittedName>
</protein>